<keyword evidence="3" id="KW-1185">Reference proteome</keyword>
<protein>
    <submittedName>
        <fullName evidence="2">Uncharacterized protein</fullName>
    </submittedName>
</protein>
<gene>
    <name evidence="2" type="ORF">INT45_009255</name>
</gene>
<name>A0A8H7RIT2_9FUNG</name>
<dbReference type="OrthoDB" id="2438604at2759"/>
<comment type="caution">
    <text evidence="2">The sequence shown here is derived from an EMBL/GenBank/DDBJ whole genome shotgun (WGS) entry which is preliminary data.</text>
</comment>
<feature type="region of interest" description="Disordered" evidence="1">
    <location>
        <begin position="147"/>
        <end position="167"/>
    </location>
</feature>
<dbReference type="EMBL" id="JAEPRB010000797">
    <property type="protein sequence ID" value="KAG2211802.1"/>
    <property type="molecule type" value="Genomic_DNA"/>
</dbReference>
<dbReference type="GO" id="GO:0003677">
    <property type="term" value="F:DNA binding"/>
    <property type="evidence" value="ECO:0007669"/>
    <property type="project" value="InterPro"/>
</dbReference>
<feature type="compositionally biased region" description="Low complexity" evidence="1">
    <location>
        <begin position="147"/>
        <end position="157"/>
    </location>
</feature>
<organism evidence="2 3">
    <name type="scientific">Circinella minor</name>
    <dbReference type="NCBI Taxonomy" id="1195481"/>
    <lineage>
        <taxon>Eukaryota</taxon>
        <taxon>Fungi</taxon>
        <taxon>Fungi incertae sedis</taxon>
        <taxon>Mucoromycota</taxon>
        <taxon>Mucoromycotina</taxon>
        <taxon>Mucoromycetes</taxon>
        <taxon>Mucorales</taxon>
        <taxon>Lichtheimiaceae</taxon>
        <taxon>Circinella</taxon>
    </lineage>
</organism>
<sequence>MEQMPPTQHSSPSDLHPITVQSSGCTVSPINQTTRMEDCSQLLQEVESLVGSPPSRPVCHQHQHPATSLCQLEMGSNSNSNRCNDNPMGTTGQDLHLCSLESDSFHPDENTARTNISNNNNTTMAISNMVSNSQTTSSTTPNYTITISSSSSCGTGSKRPRQEPTLETNGLEYKLRHLNLAGANFDTINIILHPDRICTRQQQHTTQQHFIEWFNYLAYGRHVFNWATSTILAYRSAIIDLFNNKQSIINSCLYQLFIQSINEGTLRPSTDIDINLQPIFDHFNNLNNNTMTPTQLTHKVCWLFGVCGMMRPSDIDCIDLDQCHLTNDNPPSLLVMVVAPKEKRSGQQITHSVILKPHTDQHFCPISAYTSYRRRIAHQNCFRPHPALSHITINKFIQIMTLLPPSATSNNRRIKAHALGSSRAVQAGASVDDNIAHGSWSSAAIFNNFYRLSNETHTDFTTLVLGQPMVGDALDTQLVEPQLDE</sequence>
<dbReference type="GO" id="GO:0006310">
    <property type="term" value="P:DNA recombination"/>
    <property type="evidence" value="ECO:0007669"/>
    <property type="project" value="InterPro"/>
</dbReference>
<dbReference type="Proteomes" id="UP000646827">
    <property type="component" value="Unassembled WGS sequence"/>
</dbReference>
<reference evidence="2 3" key="1">
    <citation type="submission" date="2020-12" db="EMBL/GenBank/DDBJ databases">
        <title>Metabolic potential, ecology and presence of endohyphal bacteria is reflected in genomic diversity of Mucoromycotina.</title>
        <authorList>
            <person name="Muszewska A."/>
            <person name="Okrasinska A."/>
            <person name="Steczkiewicz K."/>
            <person name="Drgas O."/>
            <person name="Orlowska M."/>
            <person name="Perlinska-Lenart U."/>
            <person name="Aleksandrzak-Piekarczyk T."/>
            <person name="Szatraj K."/>
            <person name="Zielenkiewicz U."/>
            <person name="Pilsyk S."/>
            <person name="Malc E."/>
            <person name="Mieczkowski P."/>
            <person name="Kruszewska J.S."/>
            <person name="Biernat P."/>
            <person name="Pawlowska J."/>
        </authorList>
    </citation>
    <scope>NUCLEOTIDE SEQUENCE [LARGE SCALE GENOMIC DNA]</scope>
    <source>
        <strain evidence="2 3">CBS 142.35</strain>
    </source>
</reference>
<dbReference type="Gene3D" id="1.10.443.10">
    <property type="entry name" value="Intergrase catalytic core"/>
    <property type="match status" value="1"/>
</dbReference>
<dbReference type="GO" id="GO:0015074">
    <property type="term" value="P:DNA integration"/>
    <property type="evidence" value="ECO:0007669"/>
    <property type="project" value="InterPro"/>
</dbReference>
<evidence type="ECO:0000256" key="1">
    <source>
        <dbReference type="SAM" id="MobiDB-lite"/>
    </source>
</evidence>
<evidence type="ECO:0000313" key="3">
    <source>
        <dbReference type="Proteomes" id="UP000646827"/>
    </source>
</evidence>
<evidence type="ECO:0000313" key="2">
    <source>
        <dbReference type="EMBL" id="KAG2211802.1"/>
    </source>
</evidence>
<dbReference type="AlphaFoldDB" id="A0A8H7RIT2"/>
<dbReference type="InterPro" id="IPR013762">
    <property type="entry name" value="Integrase-like_cat_sf"/>
</dbReference>
<accession>A0A8H7RIT2</accession>
<feature type="region of interest" description="Disordered" evidence="1">
    <location>
        <begin position="1"/>
        <end position="24"/>
    </location>
</feature>
<dbReference type="PANTHER" id="PTHR35617:SF3">
    <property type="entry name" value="CORE-BINDING (CB) DOMAIN-CONTAINING PROTEIN"/>
    <property type="match status" value="1"/>
</dbReference>
<dbReference type="PANTHER" id="PTHR35617">
    <property type="entry name" value="PHAGE_INTEGRASE DOMAIN-CONTAINING PROTEIN"/>
    <property type="match status" value="1"/>
</dbReference>
<proteinExistence type="predicted"/>